<name>A0A5C5YJM2_9BACT</name>
<dbReference type="Proteomes" id="UP000318053">
    <property type="component" value="Unassembled WGS sequence"/>
</dbReference>
<dbReference type="EMBL" id="SJPK01000001">
    <property type="protein sequence ID" value="TWT75091.1"/>
    <property type="molecule type" value="Genomic_DNA"/>
</dbReference>
<organism evidence="1 2">
    <name type="scientific">Allorhodopirellula solitaria</name>
    <dbReference type="NCBI Taxonomy" id="2527987"/>
    <lineage>
        <taxon>Bacteria</taxon>
        <taxon>Pseudomonadati</taxon>
        <taxon>Planctomycetota</taxon>
        <taxon>Planctomycetia</taxon>
        <taxon>Pirellulales</taxon>
        <taxon>Pirellulaceae</taxon>
        <taxon>Allorhodopirellula</taxon>
    </lineage>
</organism>
<dbReference type="SUPFAM" id="SSF52540">
    <property type="entry name" value="P-loop containing nucleoside triphosphate hydrolases"/>
    <property type="match status" value="1"/>
</dbReference>
<evidence type="ECO:0000313" key="1">
    <source>
        <dbReference type="EMBL" id="TWT75091.1"/>
    </source>
</evidence>
<sequence>MLVTVIDDAHLMAMDNLRKLRLLLEDFPKNHNLILVGQPVLLADLDLAVNLDLKSRVTYSVITKRLHDDAMRAFIERELDTLGLPHSTFTPGATELIVRSADGVLRKCRNLCLASMLETVRTTAGTTIDIDLVNRVLLQPHWQNEVDLTDF</sequence>
<evidence type="ECO:0008006" key="3">
    <source>
        <dbReference type="Google" id="ProtNLM"/>
    </source>
</evidence>
<proteinExistence type="predicted"/>
<dbReference type="PANTHER" id="PTHR35894:SF1">
    <property type="entry name" value="PHOSPHORIBULOKINASE _ URIDINE KINASE FAMILY"/>
    <property type="match status" value="1"/>
</dbReference>
<dbReference type="InterPro" id="IPR027417">
    <property type="entry name" value="P-loop_NTPase"/>
</dbReference>
<evidence type="ECO:0000313" key="2">
    <source>
        <dbReference type="Proteomes" id="UP000318053"/>
    </source>
</evidence>
<comment type="caution">
    <text evidence="1">The sequence shown here is derived from an EMBL/GenBank/DDBJ whole genome shotgun (WGS) entry which is preliminary data.</text>
</comment>
<keyword evidence="2" id="KW-1185">Reference proteome</keyword>
<dbReference type="PANTHER" id="PTHR35894">
    <property type="entry name" value="GENERAL SECRETION PATHWAY PROTEIN A-RELATED"/>
    <property type="match status" value="1"/>
</dbReference>
<protein>
    <recommendedName>
        <fullName evidence="3">AAA+ ATPase domain-containing protein</fullName>
    </recommendedName>
</protein>
<gene>
    <name evidence="1" type="ORF">CA85_03790</name>
</gene>
<reference evidence="1 2" key="1">
    <citation type="submission" date="2019-02" db="EMBL/GenBank/DDBJ databases">
        <title>Deep-cultivation of Planctomycetes and their phenomic and genomic characterization uncovers novel biology.</title>
        <authorList>
            <person name="Wiegand S."/>
            <person name="Jogler M."/>
            <person name="Boedeker C."/>
            <person name="Pinto D."/>
            <person name="Vollmers J."/>
            <person name="Rivas-Marin E."/>
            <person name="Kohn T."/>
            <person name="Peeters S.H."/>
            <person name="Heuer A."/>
            <person name="Rast P."/>
            <person name="Oberbeckmann S."/>
            <person name="Bunk B."/>
            <person name="Jeske O."/>
            <person name="Meyerdierks A."/>
            <person name="Storesund J.E."/>
            <person name="Kallscheuer N."/>
            <person name="Luecker S."/>
            <person name="Lage O.M."/>
            <person name="Pohl T."/>
            <person name="Merkel B.J."/>
            <person name="Hornburger P."/>
            <person name="Mueller R.-W."/>
            <person name="Bruemmer F."/>
            <person name="Labrenz M."/>
            <person name="Spormann A.M."/>
            <person name="Op Den Camp H."/>
            <person name="Overmann J."/>
            <person name="Amann R."/>
            <person name="Jetten M.S.M."/>
            <person name="Mascher T."/>
            <person name="Medema M.H."/>
            <person name="Devos D.P."/>
            <person name="Kaster A.-K."/>
            <person name="Ovreas L."/>
            <person name="Rohde M."/>
            <person name="Galperin M.Y."/>
            <person name="Jogler C."/>
        </authorList>
    </citation>
    <scope>NUCLEOTIDE SEQUENCE [LARGE SCALE GENOMIC DNA]</scope>
    <source>
        <strain evidence="1 2">CA85</strain>
    </source>
</reference>
<accession>A0A5C5YJM2</accession>
<dbReference type="InterPro" id="IPR052026">
    <property type="entry name" value="ExeA_AAA_ATPase_DNA-bind"/>
</dbReference>
<dbReference type="AlphaFoldDB" id="A0A5C5YJM2"/>